<feature type="region of interest" description="Disordered" evidence="1">
    <location>
        <begin position="1"/>
        <end position="49"/>
    </location>
</feature>
<gene>
    <name evidence="2" type="ORF">NT26_3257</name>
</gene>
<dbReference type="Proteomes" id="UP000010792">
    <property type="component" value="Chromosome"/>
</dbReference>
<keyword evidence="3" id="KW-1185">Reference proteome</keyword>
<evidence type="ECO:0000313" key="2">
    <source>
        <dbReference type="EMBL" id="CCF20980.1"/>
    </source>
</evidence>
<organism evidence="2 3">
    <name type="scientific">Pseudorhizobium banfieldiae</name>
    <dbReference type="NCBI Taxonomy" id="1125847"/>
    <lineage>
        <taxon>Bacteria</taxon>
        <taxon>Pseudomonadati</taxon>
        <taxon>Pseudomonadota</taxon>
        <taxon>Alphaproteobacteria</taxon>
        <taxon>Hyphomicrobiales</taxon>
        <taxon>Rhizobiaceae</taxon>
        <taxon>Rhizobium/Agrobacterium group</taxon>
        <taxon>Pseudorhizobium</taxon>
    </lineage>
</organism>
<feature type="compositionally biased region" description="Polar residues" evidence="1">
    <location>
        <begin position="26"/>
        <end position="39"/>
    </location>
</feature>
<name>L0NIQ2_9HYPH</name>
<proteinExistence type="predicted"/>
<protein>
    <submittedName>
        <fullName evidence="2">Uncharacterized protein</fullName>
    </submittedName>
</protein>
<dbReference type="KEGG" id="rht:NT26_3257"/>
<evidence type="ECO:0000313" key="3">
    <source>
        <dbReference type="Proteomes" id="UP000010792"/>
    </source>
</evidence>
<evidence type="ECO:0000256" key="1">
    <source>
        <dbReference type="SAM" id="MobiDB-lite"/>
    </source>
</evidence>
<sequence length="49" mass="5066">MQPNRARQSREAARLGLSGSGVGETNAAQLPQGTGSRLSTPPFLRGSKA</sequence>
<dbReference type="STRING" id="1125847.NT26_3257"/>
<dbReference type="AlphaFoldDB" id="L0NIQ2"/>
<dbReference type="EMBL" id="FO082820">
    <property type="protein sequence ID" value="CCF20980.1"/>
    <property type="molecule type" value="Genomic_DNA"/>
</dbReference>
<reference evidence="2 3" key="1">
    <citation type="journal article" date="2013" name="Genome Biol. Evol.">
        <title>Life in an arsenic-containing gold mine: genome and physiology of the autotrophic arsenite-oxidizing bacterium rhizobium sp. NT-26.</title>
        <authorList>
            <person name="Andres J."/>
            <person name="Arsene-Ploetze F."/>
            <person name="Barbe V."/>
            <person name="Brochier-Armanet C."/>
            <person name="Cleiss-Arnold J."/>
            <person name="Coppee J.Y."/>
            <person name="Dillies M.A."/>
            <person name="Geist"/>
            <person name="L"/>
            <person name="Joublin A."/>
            <person name="Koechler S."/>
            <person name="Lassalle F."/>
            <person name="Marchal M."/>
            <person name="Medigue C."/>
            <person name="Muller D."/>
            <person name="Nesme X."/>
            <person name="Plewniak F."/>
            <person name="Proux C."/>
            <person name="Ramirez-Bahena M.H."/>
            <person name="Schenowitz C."/>
            <person name="Sismeiro O."/>
            <person name="Vallenet D."/>
            <person name="Santini J.M."/>
            <person name="Bertin P.N."/>
        </authorList>
    </citation>
    <scope>NUCLEOTIDE SEQUENCE [LARGE SCALE GENOMIC DNA]</scope>
    <source>
        <strain evidence="2 3">NT-26</strain>
    </source>
</reference>
<accession>L0NIQ2</accession>